<organism evidence="5 6">
    <name type="scientific">Cohnella suwonensis</name>
    <dbReference type="NCBI Taxonomy" id="696072"/>
    <lineage>
        <taxon>Bacteria</taxon>
        <taxon>Bacillati</taxon>
        <taxon>Bacillota</taxon>
        <taxon>Bacilli</taxon>
        <taxon>Bacillales</taxon>
        <taxon>Paenibacillaceae</taxon>
        <taxon>Cohnella</taxon>
    </lineage>
</organism>
<dbReference type="Pfam" id="PF00196">
    <property type="entry name" value="GerE"/>
    <property type="match status" value="1"/>
</dbReference>
<dbReference type="RefSeq" id="WP_209748173.1">
    <property type="nucleotide sequence ID" value="NZ_JBHSMH010000082.1"/>
</dbReference>
<evidence type="ECO:0000256" key="3">
    <source>
        <dbReference type="ARBA" id="ARBA00023163"/>
    </source>
</evidence>
<proteinExistence type="predicted"/>
<dbReference type="SUPFAM" id="SSF46894">
    <property type="entry name" value="C-terminal effector domain of the bipartite response regulators"/>
    <property type="match status" value="1"/>
</dbReference>
<dbReference type="InterPro" id="IPR027417">
    <property type="entry name" value="P-loop_NTPase"/>
</dbReference>
<dbReference type="SMART" id="SM00421">
    <property type="entry name" value="HTH_LUXR"/>
    <property type="match status" value="1"/>
</dbReference>
<dbReference type="PROSITE" id="PS50043">
    <property type="entry name" value="HTH_LUXR_2"/>
    <property type="match status" value="1"/>
</dbReference>
<dbReference type="PANTHER" id="PTHR44688:SF25">
    <property type="entry name" value="HTH LUXR-TYPE DOMAIN-CONTAINING PROTEIN"/>
    <property type="match status" value="1"/>
</dbReference>
<dbReference type="InterPro" id="IPR011990">
    <property type="entry name" value="TPR-like_helical_dom_sf"/>
</dbReference>
<dbReference type="Gene3D" id="1.10.10.10">
    <property type="entry name" value="Winged helix-like DNA-binding domain superfamily/Winged helix DNA-binding domain"/>
    <property type="match status" value="1"/>
</dbReference>
<keyword evidence="1" id="KW-0805">Transcription regulation</keyword>
<dbReference type="InterPro" id="IPR016032">
    <property type="entry name" value="Sig_transdc_resp-reg_C-effctor"/>
</dbReference>
<evidence type="ECO:0000256" key="1">
    <source>
        <dbReference type="ARBA" id="ARBA00023015"/>
    </source>
</evidence>
<name>A0ABW0LYT1_9BACL</name>
<feature type="domain" description="HTH luxR-type" evidence="4">
    <location>
        <begin position="814"/>
        <end position="879"/>
    </location>
</feature>
<dbReference type="CDD" id="cd06170">
    <property type="entry name" value="LuxR_C_like"/>
    <property type="match status" value="1"/>
</dbReference>
<dbReference type="EMBL" id="JBHSMH010000082">
    <property type="protein sequence ID" value="MFC5470955.1"/>
    <property type="molecule type" value="Genomic_DNA"/>
</dbReference>
<dbReference type="Pfam" id="PF25873">
    <property type="entry name" value="WHD_MalT"/>
    <property type="match status" value="1"/>
</dbReference>
<keyword evidence="3" id="KW-0804">Transcription</keyword>
<gene>
    <name evidence="5" type="ORF">ACFPPD_19900</name>
</gene>
<dbReference type="InterPro" id="IPR036388">
    <property type="entry name" value="WH-like_DNA-bd_sf"/>
</dbReference>
<dbReference type="PROSITE" id="PS00622">
    <property type="entry name" value="HTH_LUXR_1"/>
    <property type="match status" value="1"/>
</dbReference>
<protein>
    <submittedName>
        <fullName evidence="5">LuxR C-terminal-related transcriptional regulator</fullName>
    </submittedName>
</protein>
<comment type="caution">
    <text evidence="5">The sequence shown here is derived from an EMBL/GenBank/DDBJ whole genome shotgun (WGS) entry which is preliminary data.</text>
</comment>
<evidence type="ECO:0000313" key="6">
    <source>
        <dbReference type="Proteomes" id="UP001596105"/>
    </source>
</evidence>
<evidence type="ECO:0000256" key="2">
    <source>
        <dbReference type="ARBA" id="ARBA00023125"/>
    </source>
</evidence>
<dbReference type="Proteomes" id="UP001596105">
    <property type="component" value="Unassembled WGS sequence"/>
</dbReference>
<dbReference type="InterPro" id="IPR041617">
    <property type="entry name" value="TPR_MalT"/>
</dbReference>
<dbReference type="InterPro" id="IPR000792">
    <property type="entry name" value="Tscrpt_reg_LuxR_C"/>
</dbReference>
<keyword evidence="2" id="KW-0238">DNA-binding</keyword>
<dbReference type="PRINTS" id="PR00038">
    <property type="entry name" value="HTHLUXR"/>
</dbReference>
<accession>A0ABW0LYT1</accession>
<dbReference type="Gene3D" id="1.25.40.10">
    <property type="entry name" value="Tetratricopeptide repeat domain"/>
    <property type="match status" value="1"/>
</dbReference>
<sequence length="882" mass="101361">MNRKLTEDSSDPSVHLHPVLATKLYIPPHPAYLVSRERLMTAMSSMLQRKLTLVIAPPGFGKTMMISDWIRSRNIRAGWISLDKGENDLQRFWGYVVIAFNRLLPGIGRKARSLLQSPVAFSIDKMVAWLLNDLFDVTDDLVLVLDDYYVIDSEEVHRSLAFFVERLPERIHLCIVSRKELPFPVATLRVKGQLGEIGIDELKFTKEEISSFWHRQTGDLPNESSLRLLAHRTEGWAAGIQLAALSQLGGQRDALRHFSGNHRYVVDYLMEEVFQSQPEPVRSFLMRSSVLERMNGELCAAIMEQSIEAGMLQRIEQAGLFVIPLDDERYWFRYHHLFRDFLRNRFLQTFGDDAVSLNLKASEWFERGGYTEEAIDHALAARGFERAANLLRSIDAELLNRREWATLRGWLDQLPEEIAQRMEIVIVQVWTELFMEKFERIPEHLGRIRNELPRLSQTNEALFSRMREELVIAENFYMLISGKYDLAYELLTYLYEREDLGSGDGLFVNSGLELNEGTVPFIRGYYGCKGSIRTAERYHQMYDAFIRKHHLEHLSFCAHQRTAMSELAYERGDNPEALRYAETAIVLGRQNGIMGAVIPSIIVKARIQWDNGNPEAAMDSVLEVMEFLRQSHNQESLWHGLLHAYLVRCHLAKGEIEPVERWLEACKFSLETETIEKQEFEWLTFIRVLAAKGSDREALICAERLLRTAENNGRLMTELEARIWIAALYGKMGRAYECMLQMHEALALGEREGYKRIFLDAAEMPDLLRQYAEVRRKGYMPELQTGVSLGYLKKVQAADNRRTAQAHATDGVQSEGGIDALTARETEVLLLIAEGLSNKEIARRLVLTEGTVKLHLHHIYGKLQAKGRVQAIHRAKEKNLIP</sequence>
<reference evidence="6" key="1">
    <citation type="journal article" date="2019" name="Int. J. Syst. Evol. Microbiol.">
        <title>The Global Catalogue of Microorganisms (GCM) 10K type strain sequencing project: providing services to taxonomists for standard genome sequencing and annotation.</title>
        <authorList>
            <consortium name="The Broad Institute Genomics Platform"/>
            <consortium name="The Broad Institute Genome Sequencing Center for Infectious Disease"/>
            <person name="Wu L."/>
            <person name="Ma J."/>
        </authorList>
    </citation>
    <scope>NUCLEOTIDE SEQUENCE [LARGE SCALE GENOMIC DNA]</scope>
    <source>
        <strain evidence="6">CCUG 57113</strain>
    </source>
</reference>
<keyword evidence="6" id="KW-1185">Reference proteome</keyword>
<evidence type="ECO:0000259" key="4">
    <source>
        <dbReference type="PROSITE" id="PS50043"/>
    </source>
</evidence>
<dbReference type="SUPFAM" id="SSF52540">
    <property type="entry name" value="P-loop containing nucleoside triphosphate hydrolases"/>
    <property type="match status" value="1"/>
</dbReference>
<dbReference type="PANTHER" id="PTHR44688">
    <property type="entry name" value="DNA-BINDING TRANSCRIPTIONAL ACTIVATOR DEVR_DOSR"/>
    <property type="match status" value="1"/>
</dbReference>
<dbReference type="InterPro" id="IPR059106">
    <property type="entry name" value="WHD_MalT"/>
</dbReference>
<evidence type="ECO:0000313" key="5">
    <source>
        <dbReference type="EMBL" id="MFC5470955.1"/>
    </source>
</evidence>
<dbReference type="SUPFAM" id="SSF48452">
    <property type="entry name" value="TPR-like"/>
    <property type="match status" value="1"/>
</dbReference>
<dbReference type="Pfam" id="PF17874">
    <property type="entry name" value="TPR_MalT"/>
    <property type="match status" value="1"/>
</dbReference>